<keyword evidence="4" id="KW-0735">Signal-anchor</keyword>
<dbReference type="GO" id="GO:1990573">
    <property type="term" value="P:potassium ion import across plasma membrane"/>
    <property type="evidence" value="ECO:0007669"/>
    <property type="project" value="TreeGrafter"/>
</dbReference>
<dbReference type="GO" id="GO:0001671">
    <property type="term" value="F:ATPase activator activity"/>
    <property type="evidence" value="ECO:0007669"/>
    <property type="project" value="TreeGrafter"/>
</dbReference>
<dbReference type="Pfam" id="PF00287">
    <property type="entry name" value="Na_K-ATPase"/>
    <property type="match status" value="1"/>
</dbReference>
<keyword evidence="9" id="KW-1185">Reference proteome</keyword>
<dbReference type="GO" id="GO:0036376">
    <property type="term" value="P:sodium ion export across plasma membrane"/>
    <property type="evidence" value="ECO:0007669"/>
    <property type="project" value="TreeGrafter"/>
</dbReference>
<dbReference type="GO" id="GO:0006883">
    <property type="term" value="P:intracellular sodium ion homeostasis"/>
    <property type="evidence" value="ECO:0007669"/>
    <property type="project" value="TreeGrafter"/>
</dbReference>
<evidence type="ECO:0000256" key="2">
    <source>
        <dbReference type="ARBA" id="ARBA00005876"/>
    </source>
</evidence>
<name>A0A448WA97_9PLAT</name>
<evidence type="ECO:0000256" key="3">
    <source>
        <dbReference type="ARBA" id="ARBA00022692"/>
    </source>
</evidence>
<keyword evidence="6 7" id="KW-0472">Membrane</keyword>
<keyword evidence="5 7" id="KW-1133">Transmembrane helix</keyword>
<gene>
    <name evidence="8" type="ORF">PXEA_LOCUS321</name>
</gene>
<dbReference type="PANTHER" id="PTHR11523:SF28">
    <property type="entry name" value="NA_K-ATPASE BETA SUBUNIT ISOFORM 4-RELATED"/>
    <property type="match status" value="1"/>
</dbReference>
<dbReference type="Proteomes" id="UP000784294">
    <property type="component" value="Unassembled WGS sequence"/>
</dbReference>
<keyword evidence="3 7" id="KW-0812">Transmembrane</keyword>
<protein>
    <recommendedName>
        <fullName evidence="10">Sodium/potassium-transporting ATPase subunit beta</fullName>
    </recommendedName>
</protein>
<dbReference type="InterPro" id="IPR000402">
    <property type="entry name" value="Na/K_ATPase_sub_beta"/>
</dbReference>
<comment type="caution">
    <text evidence="8">The sequence shown here is derived from an EMBL/GenBank/DDBJ whole genome shotgun (WGS) entry which is preliminary data.</text>
</comment>
<organism evidence="8 9">
    <name type="scientific">Protopolystoma xenopodis</name>
    <dbReference type="NCBI Taxonomy" id="117903"/>
    <lineage>
        <taxon>Eukaryota</taxon>
        <taxon>Metazoa</taxon>
        <taxon>Spiralia</taxon>
        <taxon>Lophotrochozoa</taxon>
        <taxon>Platyhelminthes</taxon>
        <taxon>Monogenea</taxon>
        <taxon>Polyopisthocotylea</taxon>
        <taxon>Polystomatidea</taxon>
        <taxon>Polystomatidae</taxon>
        <taxon>Protopolystoma</taxon>
    </lineage>
</organism>
<evidence type="ECO:0000313" key="9">
    <source>
        <dbReference type="Proteomes" id="UP000784294"/>
    </source>
</evidence>
<evidence type="ECO:0000313" key="8">
    <source>
        <dbReference type="EMBL" id="VEL06881.1"/>
    </source>
</evidence>
<dbReference type="InterPro" id="IPR038702">
    <property type="entry name" value="Na/K_ATPase_sub_beta_sf"/>
</dbReference>
<dbReference type="OrthoDB" id="5912413at2759"/>
<accession>A0A448WA97</accession>
<dbReference type="AlphaFoldDB" id="A0A448WA97"/>
<evidence type="ECO:0000256" key="4">
    <source>
        <dbReference type="ARBA" id="ARBA00022968"/>
    </source>
</evidence>
<dbReference type="Gene3D" id="2.60.40.1660">
    <property type="entry name" value="Na, k-atpase alpha subunit"/>
    <property type="match status" value="1"/>
</dbReference>
<evidence type="ECO:0000256" key="7">
    <source>
        <dbReference type="SAM" id="Phobius"/>
    </source>
</evidence>
<proteinExistence type="inferred from homology"/>
<evidence type="ECO:0008006" key="10">
    <source>
        <dbReference type="Google" id="ProtNLM"/>
    </source>
</evidence>
<sequence>MSQFAEHIDKESLLKRGECLSSKRNCFYDKEKKHIFGRIYLFLFYLVFYAVLFAMMTGMLIFITQLIYSDDEPYRTGLQSPLNLTPALSGRPRMNFMSALIAYTSSDPQSYMPYVINIRTFVYFYEEIKIIPERGFATCLTTKSPDDPNLVCKFYPQSLGPCVKENNFGYDRSQPCVIMKINKLYGWVPDIINFTMSPHPLVHCIGQNPQDAEFFGTVHYYPNVTIDGKT</sequence>
<evidence type="ECO:0000256" key="1">
    <source>
        <dbReference type="ARBA" id="ARBA00004606"/>
    </source>
</evidence>
<dbReference type="GO" id="GO:0005890">
    <property type="term" value="C:sodium:potassium-exchanging ATPase complex"/>
    <property type="evidence" value="ECO:0007669"/>
    <property type="project" value="InterPro"/>
</dbReference>
<comment type="subcellular location">
    <subcellularLocation>
        <location evidence="1">Membrane</location>
        <topology evidence="1">Single-pass type II membrane protein</topology>
    </subcellularLocation>
</comment>
<reference evidence="8" key="1">
    <citation type="submission" date="2018-11" db="EMBL/GenBank/DDBJ databases">
        <authorList>
            <consortium name="Pathogen Informatics"/>
        </authorList>
    </citation>
    <scope>NUCLEOTIDE SEQUENCE</scope>
</reference>
<comment type="similarity">
    <text evidence="2">Belongs to the X(+)/potassium ATPases subunit beta family.</text>
</comment>
<evidence type="ECO:0000256" key="5">
    <source>
        <dbReference type="ARBA" id="ARBA00022989"/>
    </source>
</evidence>
<feature type="transmembrane region" description="Helical" evidence="7">
    <location>
        <begin position="39"/>
        <end position="63"/>
    </location>
</feature>
<dbReference type="EMBL" id="CAAALY010000571">
    <property type="protein sequence ID" value="VEL06881.1"/>
    <property type="molecule type" value="Genomic_DNA"/>
</dbReference>
<dbReference type="PANTHER" id="PTHR11523">
    <property type="entry name" value="SODIUM/POTASSIUM-DEPENDENT ATPASE BETA SUBUNIT"/>
    <property type="match status" value="1"/>
</dbReference>
<evidence type="ECO:0000256" key="6">
    <source>
        <dbReference type="ARBA" id="ARBA00023136"/>
    </source>
</evidence>
<dbReference type="GO" id="GO:0030007">
    <property type="term" value="P:intracellular potassium ion homeostasis"/>
    <property type="evidence" value="ECO:0007669"/>
    <property type="project" value="TreeGrafter"/>
</dbReference>